<dbReference type="EMBL" id="PKPP01000366">
    <property type="protein sequence ID" value="PWA93709.1"/>
    <property type="molecule type" value="Genomic_DNA"/>
</dbReference>
<keyword evidence="7" id="KW-1185">Reference proteome</keyword>
<evidence type="ECO:0000256" key="3">
    <source>
        <dbReference type="ARBA" id="ARBA00012663"/>
    </source>
</evidence>
<comment type="caution">
    <text evidence="6">The sequence shown here is derived from an EMBL/GenBank/DDBJ whole genome shotgun (WGS) entry which is preliminary data.</text>
</comment>
<dbReference type="InterPro" id="IPR025705">
    <property type="entry name" value="Beta_hexosaminidase_sua/sub"/>
</dbReference>
<feature type="domain" description="Glycoside hydrolase family 20 catalytic" evidence="5">
    <location>
        <begin position="70"/>
        <end position="150"/>
    </location>
</feature>
<dbReference type="PANTHER" id="PTHR22600:SF21">
    <property type="entry name" value="BETA-HEXOSAMINIDASE A"/>
    <property type="match status" value="1"/>
</dbReference>
<dbReference type="GO" id="GO:0030203">
    <property type="term" value="P:glycosaminoglycan metabolic process"/>
    <property type="evidence" value="ECO:0007669"/>
    <property type="project" value="TreeGrafter"/>
</dbReference>
<dbReference type="OrthoDB" id="428480at2759"/>
<dbReference type="SUPFAM" id="SSF51445">
    <property type="entry name" value="(Trans)glycosidases"/>
    <property type="match status" value="1"/>
</dbReference>
<dbReference type="PANTHER" id="PTHR22600">
    <property type="entry name" value="BETA-HEXOSAMINIDASE"/>
    <property type="match status" value="1"/>
</dbReference>
<dbReference type="AlphaFoldDB" id="A0A2U1Q6S0"/>
<evidence type="ECO:0000259" key="5">
    <source>
        <dbReference type="Pfam" id="PF00728"/>
    </source>
</evidence>
<evidence type="ECO:0000313" key="7">
    <source>
        <dbReference type="Proteomes" id="UP000245207"/>
    </source>
</evidence>
<dbReference type="Pfam" id="PF00728">
    <property type="entry name" value="Glyco_hydro_20"/>
    <property type="match status" value="1"/>
</dbReference>
<dbReference type="GO" id="GO:0016020">
    <property type="term" value="C:membrane"/>
    <property type="evidence" value="ECO:0007669"/>
    <property type="project" value="TreeGrafter"/>
</dbReference>
<protein>
    <recommendedName>
        <fullName evidence="3">beta-N-acetylhexosaminidase</fullName>
        <ecNumber evidence="3">3.2.1.52</ecNumber>
    </recommendedName>
</protein>
<reference evidence="6 7" key="1">
    <citation type="journal article" date="2018" name="Mol. Plant">
        <title>The genome of Artemisia annua provides insight into the evolution of Asteraceae family and artemisinin biosynthesis.</title>
        <authorList>
            <person name="Shen Q."/>
            <person name="Zhang L."/>
            <person name="Liao Z."/>
            <person name="Wang S."/>
            <person name="Yan T."/>
            <person name="Shi P."/>
            <person name="Liu M."/>
            <person name="Fu X."/>
            <person name="Pan Q."/>
            <person name="Wang Y."/>
            <person name="Lv Z."/>
            <person name="Lu X."/>
            <person name="Zhang F."/>
            <person name="Jiang W."/>
            <person name="Ma Y."/>
            <person name="Chen M."/>
            <person name="Hao X."/>
            <person name="Li L."/>
            <person name="Tang Y."/>
            <person name="Lv G."/>
            <person name="Zhou Y."/>
            <person name="Sun X."/>
            <person name="Brodelius P.E."/>
            <person name="Rose J.K.C."/>
            <person name="Tang K."/>
        </authorList>
    </citation>
    <scope>NUCLEOTIDE SEQUENCE [LARGE SCALE GENOMIC DNA]</scope>
    <source>
        <strain evidence="7">cv. Huhao1</strain>
        <tissue evidence="6">Leaf</tissue>
    </source>
</reference>
<keyword evidence="4" id="KW-0378">Hydrolase</keyword>
<sequence>MKDSPGAKLKPEANTTLNSDEVRLESLIRDPGVKLIGRAGSNTFTAKGFNGWRKVNSGKDCPFVSHEGFLHWHIVDKQAFPLEIPSYPKLWNSVYSLIEHYTMAVAAEIVRQVRVYAQIRRINVLAELNVPRHADLGVGYPELWPSKNCSQPLDVSSDFTFKLIDRWISFSARADFLSENQVVWCLVLVVRGEEEKAGAYLNTLFGPSCLSHFCVI</sequence>
<dbReference type="GO" id="GO:0005975">
    <property type="term" value="P:carbohydrate metabolic process"/>
    <property type="evidence" value="ECO:0007669"/>
    <property type="project" value="InterPro"/>
</dbReference>
<dbReference type="EC" id="3.2.1.52" evidence="3"/>
<evidence type="ECO:0000256" key="4">
    <source>
        <dbReference type="ARBA" id="ARBA00022801"/>
    </source>
</evidence>
<accession>A0A2U1Q6S0</accession>
<comment type="similarity">
    <text evidence="2">Belongs to the glycosyl hydrolase 20 family.</text>
</comment>
<gene>
    <name evidence="6" type="ORF">CTI12_AA059570</name>
</gene>
<evidence type="ECO:0000313" key="6">
    <source>
        <dbReference type="EMBL" id="PWA93709.1"/>
    </source>
</evidence>
<evidence type="ECO:0000256" key="2">
    <source>
        <dbReference type="ARBA" id="ARBA00006285"/>
    </source>
</evidence>
<dbReference type="InterPro" id="IPR017853">
    <property type="entry name" value="GH"/>
</dbReference>
<dbReference type="Proteomes" id="UP000245207">
    <property type="component" value="Unassembled WGS sequence"/>
</dbReference>
<dbReference type="Gene3D" id="3.20.20.80">
    <property type="entry name" value="Glycosidases"/>
    <property type="match status" value="1"/>
</dbReference>
<dbReference type="STRING" id="35608.A0A2U1Q6S0"/>
<proteinExistence type="inferred from homology"/>
<organism evidence="6 7">
    <name type="scientific">Artemisia annua</name>
    <name type="common">Sweet wormwood</name>
    <dbReference type="NCBI Taxonomy" id="35608"/>
    <lineage>
        <taxon>Eukaryota</taxon>
        <taxon>Viridiplantae</taxon>
        <taxon>Streptophyta</taxon>
        <taxon>Embryophyta</taxon>
        <taxon>Tracheophyta</taxon>
        <taxon>Spermatophyta</taxon>
        <taxon>Magnoliopsida</taxon>
        <taxon>eudicotyledons</taxon>
        <taxon>Gunneridae</taxon>
        <taxon>Pentapetalae</taxon>
        <taxon>asterids</taxon>
        <taxon>campanulids</taxon>
        <taxon>Asterales</taxon>
        <taxon>Asteraceae</taxon>
        <taxon>Asteroideae</taxon>
        <taxon>Anthemideae</taxon>
        <taxon>Artemisiinae</taxon>
        <taxon>Artemisia</taxon>
    </lineage>
</organism>
<evidence type="ECO:0000256" key="1">
    <source>
        <dbReference type="ARBA" id="ARBA00001231"/>
    </source>
</evidence>
<comment type="catalytic activity">
    <reaction evidence="1">
        <text>Hydrolysis of terminal non-reducing N-acetyl-D-hexosamine residues in N-acetyl-beta-D-hexosaminides.</text>
        <dbReference type="EC" id="3.2.1.52"/>
    </reaction>
</comment>
<name>A0A2U1Q6S0_ARTAN</name>
<dbReference type="GO" id="GO:0004563">
    <property type="term" value="F:beta-N-acetylhexosaminidase activity"/>
    <property type="evidence" value="ECO:0007669"/>
    <property type="project" value="UniProtKB-EC"/>
</dbReference>
<dbReference type="InterPro" id="IPR015883">
    <property type="entry name" value="Glyco_hydro_20_cat"/>
</dbReference>